<dbReference type="SMR" id="Q54I77"/>
<feature type="domain" description="Peptidase M14" evidence="9">
    <location>
        <begin position="177"/>
        <end position="462"/>
    </location>
</feature>
<keyword evidence="3" id="KW-0479">Metal-binding</keyword>
<dbReference type="RefSeq" id="XP_636502.1">
    <property type="nucleotide sequence ID" value="XM_631410.1"/>
</dbReference>
<dbReference type="GO" id="GO:0016485">
    <property type="term" value="P:protein processing"/>
    <property type="evidence" value="ECO:0000318"/>
    <property type="project" value="GO_Central"/>
</dbReference>
<dbReference type="FunCoup" id="Q54I77">
    <property type="interactions" value="1"/>
</dbReference>
<dbReference type="PANTHER" id="PTHR11532:SF57">
    <property type="entry name" value="CARBOXYPEPTIDASE D, B"/>
    <property type="match status" value="1"/>
</dbReference>
<dbReference type="MEROPS" id="M14.A33"/>
<evidence type="ECO:0000259" key="9">
    <source>
        <dbReference type="PROSITE" id="PS52035"/>
    </source>
</evidence>
<dbReference type="GO" id="GO:0006518">
    <property type="term" value="P:peptide metabolic process"/>
    <property type="evidence" value="ECO:0000318"/>
    <property type="project" value="GO_Central"/>
</dbReference>
<evidence type="ECO:0000256" key="4">
    <source>
        <dbReference type="ARBA" id="ARBA00022801"/>
    </source>
</evidence>
<feature type="active site" description="Proton donor/acceptor" evidence="7">
    <location>
        <position position="432"/>
    </location>
</feature>
<evidence type="ECO:0000256" key="6">
    <source>
        <dbReference type="ARBA" id="ARBA00023180"/>
    </source>
</evidence>
<evidence type="ECO:0000256" key="5">
    <source>
        <dbReference type="ARBA" id="ARBA00022833"/>
    </source>
</evidence>
<organism evidence="10 11">
    <name type="scientific">Dictyostelium discoideum</name>
    <name type="common">Social amoeba</name>
    <dbReference type="NCBI Taxonomy" id="44689"/>
    <lineage>
        <taxon>Eukaryota</taxon>
        <taxon>Amoebozoa</taxon>
        <taxon>Evosea</taxon>
        <taxon>Eumycetozoa</taxon>
        <taxon>Dictyostelia</taxon>
        <taxon>Dictyosteliales</taxon>
        <taxon>Dictyosteliaceae</taxon>
        <taxon>Dictyostelium</taxon>
    </lineage>
</organism>
<keyword evidence="6" id="KW-0325">Glycoprotein</keyword>
<dbReference type="GeneID" id="8626885"/>
<comment type="caution">
    <text evidence="10">The sequence shown here is derived from an EMBL/GenBank/DDBJ whole genome shotgun (WGS) entry which is preliminary data.</text>
</comment>
<dbReference type="Proteomes" id="UP000002195">
    <property type="component" value="Unassembled WGS sequence"/>
</dbReference>
<dbReference type="InterPro" id="IPR000834">
    <property type="entry name" value="Peptidase_M14"/>
</dbReference>
<gene>
    <name evidence="10" type="ORF">DDB_G0288963</name>
</gene>
<feature type="signal peptide" evidence="8">
    <location>
        <begin position="1"/>
        <end position="23"/>
    </location>
</feature>
<dbReference type="InterPro" id="IPR057247">
    <property type="entry name" value="CARBOXYPEPT_ZN_2"/>
</dbReference>
<dbReference type="Gene3D" id="3.40.630.10">
    <property type="entry name" value="Zn peptidases"/>
    <property type="match status" value="1"/>
</dbReference>
<dbReference type="dictyBase" id="DDB_G0288963"/>
<evidence type="ECO:0000256" key="7">
    <source>
        <dbReference type="PROSITE-ProRule" id="PRU01379"/>
    </source>
</evidence>
<dbReference type="PRINTS" id="PR00765">
    <property type="entry name" value="CRBOXYPTASEA"/>
</dbReference>
<evidence type="ECO:0000313" key="10">
    <source>
        <dbReference type="EMBL" id="EAL63005.1"/>
    </source>
</evidence>
<evidence type="ECO:0000256" key="1">
    <source>
        <dbReference type="ARBA" id="ARBA00001947"/>
    </source>
</evidence>
<dbReference type="InParanoid" id="Q54I77"/>
<dbReference type="PhylomeDB" id="Q54I77"/>
<dbReference type="eggNOG" id="KOG2649">
    <property type="taxonomic scope" value="Eukaryota"/>
</dbReference>
<dbReference type="GO" id="GO:0008270">
    <property type="term" value="F:zinc ion binding"/>
    <property type="evidence" value="ECO:0007669"/>
    <property type="project" value="InterPro"/>
</dbReference>
<dbReference type="InterPro" id="IPR050753">
    <property type="entry name" value="Peptidase_M14_domain"/>
</dbReference>
<reference evidence="10 11" key="1">
    <citation type="journal article" date="2005" name="Nature">
        <title>The genome of the social amoeba Dictyostelium discoideum.</title>
        <authorList>
            <consortium name="The Dictyostelium discoideum Sequencing Consortium"/>
            <person name="Eichinger L."/>
            <person name="Pachebat J.A."/>
            <person name="Glockner G."/>
            <person name="Rajandream M.A."/>
            <person name="Sucgang R."/>
            <person name="Berriman M."/>
            <person name="Song J."/>
            <person name="Olsen R."/>
            <person name="Szafranski K."/>
            <person name="Xu Q."/>
            <person name="Tunggal B."/>
            <person name="Kummerfeld S."/>
            <person name="Madera M."/>
            <person name="Konfortov B.A."/>
            <person name="Rivero F."/>
            <person name="Bankier A.T."/>
            <person name="Lehmann R."/>
            <person name="Hamlin N."/>
            <person name="Davies R."/>
            <person name="Gaudet P."/>
            <person name="Fey P."/>
            <person name="Pilcher K."/>
            <person name="Chen G."/>
            <person name="Saunders D."/>
            <person name="Sodergren E."/>
            <person name="Davis P."/>
            <person name="Kerhornou A."/>
            <person name="Nie X."/>
            <person name="Hall N."/>
            <person name="Anjard C."/>
            <person name="Hemphill L."/>
            <person name="Bason N."/>
            <person name="Farbrother P."/>
            <person name="Desany B."/>
            <person name="Just E."/>
            <person name="Morio T."/>
            <person name="Rost R."/>
            <person name="Churcher C."/>
            <person name="Cooper J."/>
            <person name="Haydock S."/>
            <person name="van Driessche N."/>
            <person name="Cronin A."/>
            <person name="Goodhead I."/>
            <person name="Muzny D."/>
            <person name="Mourier T."/>
            <person name="Pain A."/>
            <person name="Lu M."/>
            <person name="Harper D."/>
            <person name="Lindsay R."/>
            <person name="Hauser H."/>
            <person name="James K."/>
            <person name="Quiles M."/>
            <person name="Madan Babu M."/>
            <person name="Saito T."/>
            <person name="Buchrieser C."/>
            <person name="Wardroper A."/>
            <person name="Felder M."/>
            <person name="Thangavelu M."/>
            <person name="Johnson D."/>
            <person name="Knights A."/>
            <person name="Loulseged H."/>
            <person name="Mungall K."/>
            <person name="Oliver K."/>
            <person name="Price C."/>
            <person name="Quail M.A."/>
            <person name="Urushihara H."/>
            <person name="Hernandez J."/>
            <person name="Rabbinowitsch E."/>
            <person name="Steffen D."/>
            <person name="Sanders M."/>
            <person name="Ma J."/>
            <person name="Kohara Y."/>
            <person name="Sharp S."/>
            <person name="Simmonds M."/>
            <person name="Spiegler S."/>
            <person name="Tivey A."/>
            <person name="Sugano S."/>
            <person name="White B."/>
            <person name="Walker D."/>
            <person name="Woodward J."/>
            <person name="Winckler T."/>
            <person name="Tanaka Y."/>
            <person name="Shaulsky G."/>
            <person name="Schleicher M."/>
            <person name="Weinstock G."/>
            <person name="Rosenthal A."/>
            <person name="Cox E.C."/>
            <person name="Chisholm R.L."/>
            <person name="Gibbs R."/>
            <person name="Loomis W.F."/>
            <person name="Platzer M."/>
            <person name="Kay R.R."/>
            <person name="Williams J."/>
            <person name="Dear P.H."/>
            <person name="Noegel A.A."/>
            <person name="Barrell B."/>
            <person name="Kuspa A."/>
        </authorList>
    </citation>
    <scope>NUCLEOTIDE SEQUENCE [LARGE SCALE GENOMIC DNA]</scope>
    <source>
        <strain evidence="10 11">AX4</strain>
    </source>
</reference>
<dbReference type="SUPFAM" id="SSF49464">
    <property type="entry name" value="Carboxypeptidase regulatory domain-like"/>
    <property type="match status" value="1"/>
</dbReference>
<evidence type="ECO:0000256" key="8">
    <source>
        <dbReference type="SAM" id="SignalP"/>
    </source>
</evidence>
<comment type="cofactor">
    <cofactor evidence="1">
        <name>Zn(2+)</name>
        <dbReference type="ChEBI" id="CHEBI:29105"/>
    </cofactor>
</comment>
<dbReference type="GO" id="GO:0004181">
    <property type="term" value="F:metallocarboxypeptidase activity"/>
    <property type="evidence" value="ECO:0000318"/>
    <property type="project" value="GO_Central"/>
</dbReference>
<keyword evidence="4" id="KW-0378">Hydrolase</keyword>
<keyword evidence="5" id="KW-0862">Zinc</keyword>
<comment type="similarity">
    <text evidence="2 7">Belongs to the peptidase M14 family.</text>
</comment>
<dbReference type="OMA" id="CEEYRHG"/>
<evidence type="ECO:0000256" key="3">
    <source>
        <dbReference type="ARBA" id="ARBA00022723"/>
    </source>
</evidence>
<evidence type="ECO:0000313" key="11">
    <source>
        <dbReference type="Proteomes" id="UP000002195"/>
    </source>
</evidence>
<feature type="chain" id="PRO_5004250039" evidence="8">
    <location>
        <begin position="24"/>
        <end position="544"/>
    </location>
</feature>
<dbReference type="PANTHER" id="PTHR11532">
    <property type="entry name" value="PROTEASE M14 CARBOXYPEPTIDASE"/>
    <property type="match status" value="1"/>
</dbReference>
<dbReference type="HOGENOM" id="CLU_006722_1_3_1"/>
<keyword evidence="8" id="KW-0732">Signal</keyword>
<dbReference type="AlphaFoldDB" id="Q54I77"/>
<proteinExistence type="inferred from homology"/>
<dbReference type="SMART" id="SM00631">
    <property type="entry name" value="Zn_pept"/>
    <property type="match status" value="1"/>
</dbReference>
<name>Q54I77_DICDI</name>
<dbReference type="PROSITE" id="PS52035">
    <property type="entry name" value="PEPTIDASE_M14"/>
    <property type="match status" value="1"/>
</dbReference>
<sequence>MKILTIYLLIIYFIVFIKNVVNCEIEQLMINGCEKFDESGDVCIKLKKLNFYTINSVGQPLTRDLLDYVENQLSINQDDNKLILTSENQFNVYLNEDQFKFLNEKKKEFGLEIKLNLVKNLEEILGTTIQTEMDKLKRITVLLESMRYNYNKGGSSTAYGQSPFLVRSESGIIDYNHYLNYNQLTDFMKKISNYYPNQSKLYSIGKSSLGRELWAIDLSNFQLKKNNNNKFKQNVKLVGNMHGDEVVGRQMLIYLIDHLLYRNSKVDKEYVELFENLIISIVPSMNPDGYELGQRENANHFDLNRNFPDKFVGSSSELYKKIQPEVQSIIDWSKERNFVMSANLHGGSLVANYPFDSTRDSDNGYGFGIQYPTTDDVVFRRMALTYSLNHAKMYQSKEFLGGIVNGAKWYTLRGGMQDYNYDFTNGMEITLELSSEKIPKSIELNRFWNDNRNALVKFISLPLSMSIFGRVTNNNNENLFAQIQISNIDKIVTTDPSNGYYSRLLDDGFYNVTVSSFGYKSITKSILLNPNSRENIDFILDFEN</sequence>
<dbReference type="Gene3D" id="2.60.40.1120">
    <property type="entry name" value="Carboxypeptidase-like, regulatory domain"/>
    <property type="match status" value="1"/>
</dbReference>
<dbReference type="VEuPathDB" id="AmoebaDB:DDB_G0288963"/>
<dbReference type="SUPFAM" id="SSF53187">
    <property type="entry name" value="Zn-dependent exopeptidases"/>
    <property type="match status" value="1"/>
</dbReference>
<dbReference type="STRING" id="44689.Q54I77"/>
<dbReference type="GO" id="GO:0005615">
    <property type="term" value="C:extracellular space"/>
    <property type="evidence" value="ECO:0000318"/>
    <property type="project" value="GO_Central"/>
</dbReference>
<dbReference type="Reactome" id="R-DDI-163125">
    <property type="pathway name" value="Post-translational modification: synthesis of GPI-anchored proteins"/>
</dbReference>
<evidence type="ECO:0000256" key="2">
    <source>
        <dbReference type="ARBA" id="ARBA00005988"/>
    </source>
</evidence>
<dbReference type="KEGG" id="ddi:DDB_G0288963"/>
<dbReference type="EMBL" id="AAFI02000126">
    <property type="protein sequence ID" value="EAL63005.1"/>
    <property type="molecule type" value="Genomic_DNA"/>
</dbReference>
<protein>
    <submittedName>
        <fullName evidence="10">Peptidase M14 family protein</fullName>
    </submittedName>
</protein>
<keyword evidence="11" id="KW-1185">Reference proteome</keyword>
<accession>Q54I77</accession>
<dbReference type="PROSITE" id="PS00133">
    <property type="entry name" value="CARBOXYPEPT_ZN_2"/>
    <property type="match status" value="1"/>
</dbReference>
<dbReference type="Pfam" id="PF00246">
    <property type="entry name" value="Peptidase_M14"/>
    <property type="match status" value="1"/>
</dbReference>
<dbReference type="InterPro" id="IPR008969">
    <property type="entry name" value="CarboxyPept-like_regulatory"/>
</dbReference>
<dbReference type="PaxDb" id="44689-DDB0237547"/>